<sequence length="183" mass="19955">MSVKTLCLAILNCGDTTGYEIRKHLTEGDFCYFEDASYGSIYPTLARLETEGLVTVREEPQPGKPARKVYSITDAGRAAFREALAEPPGPDTFRSPFLLVAMWAELAGPDVIRQALDERICNLKAEIAKLTAIRDATSHPGTGFIVEYGLNCMTNDLAFLEREGERLIRIASGADAGLPQAAE</sequence>
<dbReference type="EMBL" id="JACFXV010000067">
    <property type="protein sequence ID" value="MBA5779390.1"/>
    <property type="molecule type" value="Genomic_DNA"/>
</dbReference>
<proteinExistence type="predicted"/>
<accession>A0A839AHR4</accession>
<organism evidence="2 3">
    <name type="scientific">Stappia albiluteola</name>
    <dbReference type="NCBI Taxonomy" id="2758565"/>
    <lineage>
        <taxon>Bacteria</taxon>
        <taxon>Pseudomonadati</taxon>
        <taxon>Pseudomonadota</taxon>
        <taxon>Alphaproteobacteria</taxon>
        <taxon>Hyphomicrobiales</taxon>
        <taxon>Stappiaceae</taxon>
        <taxon>Stappia</taxon>
    </lineage>
</organism>
<protein>
    <submittedName>
        <fullName evidence="2">PadR family transcriptional regulator</fullName>
    </submittedName>
</protein>
<evidence type="ECO:0000313" key="2">
    <source>
        <dbReference type="EMBL" id="MBA5779390.1"/>
    </source>
</evidence>
<dbReference type="InterPro" id="IPR036388">
    <property type="entry name" value="WH-like_DNA-bd_sf"/>
</dbReference>
<dbReference type="InterPro" id="IPR005149">
    <property type="entry name" value="Tscrpt_reg_PadR_N"/>
</dbReference>
<keyword evidence="3" id="KW-1185">Reference proteome</keyword>
<dbReference type="Proteomes" id="UP000541109">
    <property type="component" value="Unassembled WGS sequence"/>
</dbReference>
<feature type="domain" description="Transcription regulator PadR N-terminal" evidence="1">
    <location>
        <begin position="8"/>
        <end position="82"/>
    </location>
</feature>
<dbReference type="Gene3D" id="1.10.10.10">
    <property type="entry name" value="Winged helix-like DNA-binding domain superfamily/Winged helix DNA-binding domain"/>
    <property type="match status" value="1"/>
</dbReference>
<gene>
    <name evidence="2" type="ORF">H2509_19850</name>
</gene>
<dbReference type="PANTHER" id="PTHR43252">
    <property type="entry name" value="TRANSCRIPTIONAL REGULATOR YQJI"/>
    <property type="match status" value="1"/>
</dbReference>
<evidence type="ECO:0000259" key="1">
    <source>
        <dbReference type="Pfam" id="PF03551"/>
    </source>
</evidence>
<dbReference type="InterPro" id="IPR036390">
    <property type="entry name" value="WH_DNA-bd_sf"/>
</dbReference>
<dbReference type="Pfam" id="PF03551">
    <property type="entry name" value="PadR"/>
    <property type="match status" value="1"/>
</dbReference>
<dbReference type="PANTHER" id="PTHR43252:SF6">
    <property type="entry name" value="NEGATIVE TRANSCRIPTION REGULATOR PADR"/>
    <property type="match status" value="1"/>
</dbReference>
<dbReference type="RefSeq" id="WP_182168214.1">
    <property type="nucleotide sequence ID" value="NZ_JACFXV010000067.1"/>
</dbReference>
<dbReference type="SUPFAM" id="SSF46785">
    <property type="entry name" value="Winged helix' DNA-binding domain"/>
    <property type="match status" value="1"/>
</dbReference>
<dbReference type="AlphaFoldDB" id="A0A839AHR4"/>
<comment type="caution">
    <text evidence="2">The sequence shown here is derived from an EMBL/GenBank/DDBJ whole genome shotgun (WGS) entry which is preliminary data.</text>
</comment>
<reference evidence="2 3" key="1">
    <citation type="submission" date="2020-07" db="EMBL/GenBank/DDBJ databases">
        <title>Stappia sp., F7233, whole genome shotgun sequencing project.</title>
        <authorList>
            <person name="Jiang S."/>
            <person name="Liu Z.W."/>
            <person name="Du Z.J."/>
        </authorList>
    </citation>
    <scope>NUCLEOTIDE SEQUENCE [LARGE SCALE GENOMIC DNA]</scope>
    <source>
        <strain evidence="2 3">F7233</strain>
    </source>
</reference>
<evidence type="ECO:0000313" key="3">
    <source>
        <dbReference type="Proteomes" id="UP000541109"/>
    </source>
</evidence>
<name>A0A839AHR4_9HYPH</name>